<dbReference type="Proteomes" id="UP000504638">
    <property type="component" value="Unplaced"/>
</dbReference>
<dbReference type="GeneID" id="54416154"/>
<accession>A0A6G1FWG1</accession>
<dbReference type="EMBL" id="ML975168">
    <property type="protein sequence ID" value="KAF1810068.1"/>
    <property type="molecule type" value="Genomic_DNA"/>
</dbReference>
<reference evidence="4" key="3">
    <citation type="submission" date="2025-04" db="UniProtKB">
        <authorList>
            <consortium name="RefSeq"/>
        </authorList>
    </citation>
    <scope>IDENTIFICATION</scope>
    <source>
        <strain evidence="4">CBS 781.70</strain>
    </source>
</reference>
<evidence type="ECO:0000313" key="4">
    <source>
        <dbReference type="RefSeq" id="XP_033531699.1"/>
    </source>
</evidence>
<dbReference type="OrthoDB" id="337038at2759"/>
<reference evidence="2 4" key="1">
    <citation type="submission" date="2020-01" db="EMBL/GenBank/DDBJ databases">
        <authorList>
            <consortium name="DOE Joint Genome Institute"/>
            <person name="Haridas S."/>
            <person name="Albert R."/>
            <person name="Binder M."/>
            <person name="Bloem J."/>
            <person name="Labutti K."/>
            <person name="Salamov A."/>
            <person name="Andreopoulos B."/>
            <person name="Baker S.E."/>
            <person name="Barry K."/>
            <person name="Bills G."/>
            <person name="Bluhm B.H."/>
            <person name="Cannon C."/>
            <person name="Castanera R."/>
            <person name="Culley D.E."/>
            <person name="Daum C."/>
            <person name="Ezra D."/>
            <person name="Gonzalez J.B."/>
            <person name="Henrissat B."/>
            <person name="Kuo A."/>
            <person name="Liang C."/>
            <person name="Lipzen A."/>
            <person name="Lutzoni F."/>
            <person name="Magnuson J."/>
            <person name="Mondo S."/>
            <person name="Nolan M."/>
            <person name="Ohm R."/>
            <person name="Pangilinan J."/>
            <person name="Park H.-J."/>
            <person name="Ramirez L."/>
            <person name="Alfaro M."/>
            <person name="Sun H."/>
            <person name="Tritt A."/>
            <person name="Yoshinaga Y."/>
            <person name="Zwiers L.-H."/>
            <person name="Turgeon B.G."/>
            <person name="Goodwin S.B."/>
            <person name="Spatafora J.W."/>
            <person name="Crous P.W."/>
            <person name="Grigoriev I.V."/>
        </authorList>
    </citation>
    <scope>NUCLEOTIDE SEQUENCE</scope>
    <source>
        <strain evidence="2 4">CBS 781.70</strain>
    </source>
</reference>
<dbReference type="Pfam" id="PF00188">
    <property type="entry name" value="CAP"/>
    <property type="match status" value="1"/>
</dbReference>
<keyword evidence="3" id="KW-1185">Reference proteome</keyword>
<evidence type="ECO:0000313" key="2">
    <source>
        <dbReference type="EMBL" id="KAF1810068.1"/>
    </source>
</evidence>
<reference evidence="4" key="2">
    <citation type="submission" date="2020-04" db="EMBL/GenBank/DDBJ databases">
        <authorList>
            <consortium name="NCBI Genome Project"/>
        </authorList>
    </citation>
    <scope>NUCLEOTIDE SEQUENCE</scope>
    <source>
        <strain evidence="4">CBS 781.70</strain>
    </source>
</reference>
<evidence type="ECO:0000259" key="1">
    <source>
        <dbReference type="SMART" id="SM00198"/>
    </source>
</evidence>
<gene>
    <name evidence="2 4" type="ORF">P152DRAFT_374524</name>
</gene>
<dbReference type="RefSeq" id="XP_033531699.1">
    <property type="nucleotide sequence ID" value="XM_033675584.1"/>
</dbReference>
<feature type="domain" description="SCP" evidence="1">
    <location>
        <begin position="8"/>
        <end position="164"/>
    </location>
</feature>
<feature type="non-terminal residue" evidence="2">
    <location>
        <position position="182"/>
    </location>
</feature>
<dbReference type="InterPro" id="IPR001283">
    <property type="entry name" value="CRISP-related"/>
</dbReference>
<feature type="non-terminal residue" evidence="2">
    <location>
        <position position="1"/>
    </location>
</feature>
<dbReference type="SUPFAM" id="SSF55797">
    <property type="entry name" value="PR-1-like"/>
    <property type="match status" value="1"/>
</dbReference>
<proteinExistence type="predicted"/>
<dbReference type="InterPro" id="IPR035940">
    <property type="entry name" value="CAP_sf"/>
</dbReference>
<dbReference type="PRINTS" id="PR00837">
    <property type="entry name" value="V5TPXLIKE"/>
</dbReference>
<organism evidence="2">
    <name type="scientific">Eremomyces bilateralis CBS 781.70</name>
    <dbReference type="NCBI Taxonomy" id="1392243"/>
    <lineage>
        <taxon>Eukaryota</taxon>
        <taxon>Fungi</taxon>
        <taxon>Dikarya</taxon>
        <taxon>Ascomycota</taxon>
        <taxon>Pezizomycotina</taxon>
        <taxon>Dothideomycetes</taxon>
        <taxon>Dothideomycetes incertae sedis</taxon>
        <taxon>Eremomycetales</taxon>
        <taxon>Eremomycetaceae</taxon>
        <taxon>Eremomyces</taxon>
    </lineage>
</organism>
<dbReference type="InterPro" id="IPR018244">
    <property type="entry name" value="Allrgn_V5/Tpx1_CS"/>
</dbReference>
<sequence>AAAPEVPRYQRHVIDHHNVHRRNHSVADIHWDQGLADTALKTAKTCVYAHDVEMDGGGYGQNIAAGAEETNITAILTEIFYNHEMMNFEKWYGWETPGDINDHDAFIGWGHFTQIVWADTTHVGCATYDCRFSGKGIAGLENVSKECSPYFTVCNYKTSGNFPGQFNKMVNRPQGHPVVHWD</sequence>
<protein>
    <submittedName>
        <fullName evidence="2 4">PR-1-like protein</fullName>
    </submittedName>
</protein>
<dbReference type="CDD" id="cd05380">
    <property type="entry name" value="CAP_euk"/>
    <property type="match status" value="1"/>
</dbReference>
<dbReference type="GO" id="GO:0005576">
    <property type="term" value="C:extracellular region"/>
    <property type="evidence" value="ECO:0007669"/>
    <property type="project" value="InterPro"/>
</dbReference>
<dbReference type="PROSITE" id="PS01009">
    <property type="entry name" value="CRISP_1"/>
    <property type="match status" value="1"/>
</dbReference>
<evidence type="ECO:0000313" key="3">
    <source>
        <dbReference type="Proteomes" id="UP000504638"/>
    </source>
</evidence>
<name>A0A6G1FWG1_9PEZI</name>
<dbReference type="InterPro" id="IPR014044">
    <property type="entry name" value="CAP_dom"/>
</dbReference>
<dbReference type="Gene3D" id="3.40.33.10">
    <property type="entry name" value="CAP"/>
    <property type="match status" value="1"/>
</dbReference>
<dbReference type="AlphaFoldDB" id="A0A6G1FWG1"/>
<dbReference type="SMART" id="SM00198">
    <property type="entry name" value="SCP"/>
    <property type="match status" value="1"/>
</dbReference>
<dbReference type="PANTHER" id="PTHR10334">
    <property type="entry name" value="CYSTEINE-RICH SECRETORY PROTEIN-RELATED"/>
    <property type="match status" value="1"/>
</dbReference>